<reference evidence="2" key="1">
    <citation type="submission" date="2023-08" db="EMBL/GenBank/DDBJ databases">
        <title>Black Yeasts Isolated from many extreme environments.</title>
        <authorList>
            <person name="Coleine C."/>
            <person name="Stajich J.E."/>
            <person name="Selbmann L."/>
        </authorList>
    </citation>
    <scope>NUCLEOTIDE SEQUENCE</scope>
    <source>
        <strain evidence="2">CCFEE 5810</strain>
    </source>
</reference>
<evidence type="ECO:0000313" key="3">
    <source>
        <dbReference type="Proteomes" id="UP001310594"/>
    </source>
</evidence>
<comment type="caution">
    <text evidence="2">The sequence shown here is derived from an EMBL/GenBank/DDBJ whole genome shotgun (WGS) entry which is preliminary data.</text>
</comment>
<dbReference type="Proteomes" id="UP001310594">
    <property type="component" value="Unassembled WGS sequence"/>
</dbReference>
<evidence type="ECO:0000313" key="2">
    <source>
        <dbReference type="EMBL" id="KAK5700965.1"/>
    </source>
</evidence>
<dbReference type="InterPro" id="IPR038883">
    <property type="entry name" value="AN11006-like"/>
</dbReference>
<evidence type="ECO:0000256" key="1">
    <source>
        <dbReference type="SAM" id="Phobius"/>
    </source>
</evidence>
<keyword evidence="1" id="KW-1133">Transmembrane helix</keyword>
<dbReference type="EMBL" id="JAVRQU010000007">
    <property type="protein sequence ID" value="KAK5700965.1"/>
    <property type="molecule type" value="Genomic_DNA"/>
</dbReference>
<keyword evidence="1" id="KW-0812">Transmembrane</keyword>
<keyword evidence="1" id="KW-0472">Membrane</keyword>
<proteinExistence type="predicted"/>
<feature type="transmembrane region" description="Helical" evidence="1">
    <location>
        <begin position="153"/>
        <end position="174"/>
    </location>
</feature>
<protein>
    <submittedName>
        <fullName evidence="2">Uncharacterized protein</fullName>
    </submittedName>
</protein>
<organism evidence="2 3">
    <name type="scientific">Elasticomyces elasticus</name>
    <dbReference type="NCBI Taxonomy" id="574655"/>
    <lineage>
        <taxon>Eukaryota</taxon>
        <taxon>Fungi</taxon>
        <taxon>Dikarya</taxon>
        <taxon>Ascomycota</taxon>
        <taxon>Pezizomycotina</taxon>
        <taxon>Dothideomycetes</taxon>
        <taxon>Dothideomycetidae</taxon>
        <taxon>Mycosphaerellales</taxon>
        <taxon>Teratosphaeriaceae</taxon>
        <taxon>Elasticomyces</taxon>
    </lineage>
</organism>
<gene>
    <name evidence="2" type="ORF">LTR97_005484</name>
</gene>
<accession>A0AAN8A2X8</accession>
<dbReference type="PANTHER" id="PTHR42085:SF2">
    <property type="entry name" value="F-BOX DOMAIN-CONTAINING PROTEIN"/>
    <property type="match status" value="1"/>
</dbReference>
<sequence length="520" mass="58266">MDDTMEAVTNLTLVDTDITDRLPLRGIFSLPRELRDKIYGYLLHHEHTKAPQWHTRHPGIPSSVHRDKSVAHTYTFHPNLLGVNRQIHEEAGSVLALNSFVVVSAQWDSFQEAKHHHNLPVVCENQSSIATFKHHHLRVHIRHRLKARRTQKICAFVMVAVDLPLFTSMMQWLFLNTASPSQTLIPAVPGSGQEVLLVGPATRAEQECITHTRLQLLPTKTRPMTTALESSLLLPFGKMIIGQQKVSIMNALRPQHEIAALQALMGPRYVSYSPMAWHAVVLIQSIKGIGDKLVKDGDLTRAVYKYCWITAFVPVLGPLLVLEGDFPILADGAALVFALLLRTIMDTVVTDGFIRLRLGDFQGAAQAVSDTQELERRLKLLPNQGRVFPENGRYLVCKQASYWLGALMSCVGSRDLTTVGIMAQNLESIARDMERSEHLEALQFDAQALTILYQTVNPADLARGSINSMSDQSLVDMLSVKAFEPNVFNTEVPDGWIRPENTEGFLEDCHKEYLRKEGLL</sequence>
<name>A0AAN8A2X8_9PEZI</name>
<dbReference type="AlphaFoldDB" id="A0AAN8A2X8"/>
<dbReference type="PANTHER" id="PTHR42085">
    <property type="entry name" value="F-BOX DOMAIN-CONTAINING PROTEIN"/>
    <property type="match status" value="1"/>
</dbReference>